<dbReference type="SUPFAM" id="SSF52540">
    <property type="entry name" value="P-loop containing nucleoside triphosphate hydrolases"/>
    <property type="match status" value="1"/>
</dbReference>
<evidence type="ECO:0000256" key="5">
    <source>
        <dbReference type="ARBA" id="ARBA00022840"/>
    </source>
</evidence>
<feature type="binding site" evidence="11">
    <location>
        <begin position="27"/>
        <end position="34"/>
    </location>
    <ligand>
        <name>ATP</name>
        <dbReference type="ChEBI" id="CHEBI:30616"/>
    </ligand>
</feature>
<protein>
    <recommendedName>
        <fullName evidence="9">DNA 3'-5' helicase</fullName>
        <ecNumber evidence="9">5.6.2.4</ecNumber>
    </recommendedName>
</protein>
<evidence type="ECO:0000313" key="14">
    <source>
        <dbReference type="EMBL" id="KRT67790.1"/>
    </source>
</evidence>
<dbReference type="GO" id="GO:0000725">
    <property type="term" value="P:recombinational repair"/>
    <property type="evidence" value="ECO:0007669"/>
    <property type="project" value="TreeGrafter"/>
</dbReference>
<evidence type="ECO:0000256" key="4">
    <source>
        <dbReference type="ARBA" id="ARBA00022806"/>
    </source>
</evidence>
<keyword evidence="6" id="KW-0238">DNA-binding</keyword>
<dbReference type="Pfam" id="PF00580">
    <property type="entry name" value="UvrD-helicase"/>
    <property type="match status" value="1"/>
</dbReference>
<dbReference type="PROSITE" id="PS51217">
    <property type="entry name" value="UVRD_HELICASE_CTER"/>
    <property type="match status" value="1"/>
</dbReference>
<dbReference type="PROSITE" id="PS51198">
    <property type="entry name" value="UVRD_HELICASE_ATP_BIND"/>
    <property type="match status" value="1"/>
</dbReference>
<keyword evidence="4 11" id="KW-0347">Helicase</keyword>
<evidence type="ECO:0000313" key="15">
    <source>
        <dbReference type="Proteomes" id="UP000051297"/>
    </source>
</evidence>
<evidence type="ECO:0000259" key="13">
    <source>
        <dbReference type="PROSITE" id="PS51217"/>
    </source>
</evidence>
<dbReference type="InterPro" id="IPR013986">
    <property type="entry name" value="DExx_box_DNA_helicase_dom_sf"/>
</dbReference>
<dbReference type="CDD" id="cd18807">
    <property type="entry name" value="SF1_C_UvrD"/>
    <property type="match status" value="1"/>
</dbReference>
<dbReference type="Pfam" id="PF13361">
    <property type="entry name" value="UvrD_C"/>
    <property type="match status" value="2"/>
</dbReference>
<dbReference type="GO" id="GO:0033202">
    <property type="term" value="C:DNA helicase complex"/>
    <property type="evidence" value="ECO:0007669"/>
    <property type="project" value="TreeGrafter"/>
</dbReference>
<dbReference type="STRING" id="1576480.XU08_C0001G0200"/>
<evidence type="ECO:0000256" key="2">
    <source>
        <dbReference type="ARBA" id="ARBA00022741"/>
    </source>
</evidence>
<dbReference type="GO" id="GO:0043138">
    <property type="term" value="F:3'-5' DNA helicase activity"/>
    <property type="evidence" value="ECO:0007669"/>
    <property type="project" value="UniProtKB-EC"/>
</dbReference>
<keyword evidence="2 11" id="KW-0547">Nucleotide-binding</keyword>
<keyword evidence="5 11" id="KW-0067">ATP-binding</keyword>
<accession>A0A0T5ZYN0</accession>
<dbReference type="Proteomes" id="UP000051297">
    <property type="component" value="Unassembled WGS sequence"/>
</dbReference>
<name>A0A0T5ZYN0_UNCKA</name>
<dbReference type="InterPro" id="IPR027417">
    <property type="entry name" value="P-loop_NTPase"/>
</dbReference>
<dbReference type="Gene3D" id="1.10.10.160">
    <property type="match status" value="1"/>
</dbReference>
<evidence type="ECO:0000256" key="9">
    <source>
        <dbReference type="ARBA" id="ARBA00034808"/>
    </source>
</evidence>
<comment type="caution">
    <text evidence="14">The sequence shown here is derived from an EMBL/GenBank/DDBJ whole genome shotgun (WGS) entry which is preliminary data.</text>
</comment>
<dbReference type="FunFam" id="1.10.10.160:FF:000001">
    <property type="entry name" value="ATP-dependent DNA helicase"/>
    <property type="match status" value="1"/>
</dbReference>
<keyword evidence="7" id="KW-0413">Isomerase</keyword>
<evidence type="ECO:0000256" key="10">
    <source>
        <dbReference type="ARBA" id="ARBA00048988"/>
    </source>
</evidence>
<dbReference type="GO" id="GO:0003677">
    <property type="term" value="F:DNA binding"/>
    <property type="evidence" value="ECO:0007669"/>
    <property type="project" value="UniProtKB-KW"/>
</dbReference>
<comment type="similarity">
    <text evidence="1">Belongs to the helicase family. UvrD subfamily.</text>
</comment>
<evidence type="ECO:0000259" key="12">
    <source>
        <dbReference type="PROSITE" id="PS51198"/>
    </source>
</evidence>
<organism evidence="14 15">
    <name type="scientific">candidate division WWE3 bacterium CSP1-7</name>
    <dbReference type="NCBI Taxonomy" id="1576480"/>
    <lineage>
        <taxon>Bacteria</taxon>
        <taxon>Katanobacteria</taxon>
    </lineage>
</organism>
<evidence type="ECO:0000256" key="3">
    <source>
        <dbReference type="ARBA" id="ARBA00022801"/>
    </source>
</evidence>
<dbReference type="EC" id="5.6.2.4" evidence="9"/>
<evidence type="ECO:0000256" key="7">
    <source>
        <dbReference type="ARBA" id="ARBA00023235"/>
    </source>
</evidence>
<evidence type="ECO:0000256" key="11">
    <source>
        <dbReference type="PROSITE-ProRule" id="PRU00560"/>
    </source>
</evidence>
<evidence type="ECO:0000256" key="1">
    <source>
        <dbReference type="ARBA" id="ARBA00009922"/>
    </source>
</evidence>
<dbReference type="EMBL" id="LDXK01000001">
    <property type="protein sequence ID" value="KRT67790.1"/>
    <property type="molecule type" value="Genomic_DNA"/>
</dbReference>
<dbReference type="Gene3D" id="1.10.486.10">
    <property type="entry name" value="PCRA, domain 4"/>
    <property type="match status" value="2"/>
</dbReference>
<dbReference type="InterPro" id="IPR014017">
    <property type="entry name" value="DNA_helicase_UvrD-like_C"/>
</dbReference>
<dbReference type="PANTHER" id="PTHR11070">
    <property type="entry name" value="UVRD / RECB / PCRA DNA HELICASE FAMILY MEMBER"/>
    <property type="match status" value="1"/>
</dbReference>
<proteinExistence type="inferred from homology"/>
<dbReference type="GO" id="GO:0005829">
    <property type="term" value="C:cytosol"/>
    <property type="evidence" value="ECO:0007669"/>
    <property type="project" value="TreeGrafter"/>
</dbReference>
<feature type="domain" description="UvrD-like helicase C-terminal" evidence="13">
    <location>
        <begin position="292"/>
        <end position="520"/>
    </location>
</feature>
<dbReference type="InterPro" id="IPR014016">
    <property type="entry name" value="UvrD-like_ATP-bd"/>
</dbReference>
<comment type="catalytic activity">
    <reaction evidence="8">
        <text>Couples ATP hydrolysis with the unwinding of duplex DNA by translocating in the 3'-5' direction.</text>
        <dbReference type="EC" id="5.6.2.4"/>
    </reaction>
</comment>
<reference evidence="14 15" key="1">
    <citation type="submission" date="2015-05" db="EMBL/GenBank/DDBJ databases">
        <title>Critical biogeochemical functions in the subsurface are associated with bacteria from new phyla and little studied lineages.</title>
        <authorList>
            <person name="Hug L.A."/>
            <person name="Thomas B.C."/>
            <person name="Sharon I."/>
            <person name="Brown C.T."/>
            <person name="Sharma R."/>
            <person name="Hettich R.L."/>
            <person name="Wilkins M.J."/>
            <person name="Williams K.H."/>
            <person name="Singh A."/>
            <person name="Banfield J.F."/>
        </authorList>
    </citation>
    <scope>NUCLEOTIDE SEQUENCE [LARGE SCALE GENOMIC DNA]</scope>
    <source>
        <strain evidence="14">CSP1-7</strain>
    </source>
</reference>
<feature type="domain" description="UvrD-like helicase ATP-binding" evidence="12">
    <location>
        <begin position="6"/>
        <end position="291"/>
    </location>
</feature>
<dbReference type="CDD" id="cd17932">
    <property type="entry name" value="DEXQc_UvrD"/>
    <property type="match status" value="1"/>
</dbReference>
<dbReference type="InterPro" id="IPR000212">
    <property type="entry name" value="DNA_helicase_UvrD/REP"/>
</dbReference>
<evidence type="ECO:0000256" key="6">
    <source>
        <dbReference type="ARBA" id="ARBA00023125"/>
    </source>
</evidence>
<dbReference type="PANTHER" id="PTHR11070:SF2">
    <property type="entry name" value="ATP-DEPENDENT DNA HELICASE SRS2"/>
    <property type="match status" value="1"/>
</dbReference>
<keyword evidence="3 11" id="KW-0378">Hydrolase</keyword>
<dbReference type="GO" id="GO:0016887">
    <property type="term" value="F:ATP hydrolysis activity"/>
    <property type="evidence" value="ECO:0007669"/>
    <property type="project" value="RHEA"/>
</dbReference>
<gene>
    <name evidence="14" type="ORF">XU08_C0001G0200</name>
</gene>
<evidence type="ECO:0000256" key="8">
    <source>
        <dbReference type="ARBA" id="ARBA00034617"/>
    </source>
</evidence>
<dbReference type="Gene3D" id="3.40.50.300">
    <property type="entry name" value="P-loop containing nucleotide triphosphate hydrolases"/>
    <property type="match status" value="3"/>
</dbReference>
<dbReference type="AlphaFoldDB" id="A0A0T5ZYN0"/>
<comment type="catalytic activity">
    <reaction evidence="10">
        <text>ATP + H2O = ADP + phosphate + H(+)</text>
        <dbReference type="Rhea" id="RHEA:13065"/>
        <dbReference type="ChEBI" id="CHEBI:15377"/>
        <dbReference type="ChEBI" id="CHEBI:15378"/>
        <dbReference type="ChEBI" id="CHEBI:30616"/>
        <dbReference type="ChEBI" id="CHEBI:43474"/>
        <dbReference type="ChEBI" id="CHEBI:456216"/>
        <dbReference type="EC" id="5.6.2.4"/>
    </reaction>
</comment>
<dbReference type="GO" id="GO:0005524">
    <property type="term" value="F:ATP binding"/>
    <property type="evidence" value="ECO:0007669"/>
    <property type="project" value="UniProtKB-UniRule"/>
</dbReference>
<dbReference type="PATRIC" id="fig|1576480.3.peg.201"/>
<sequence>MEALLSSLNPQQQAAVRCADGPSLIVAGPGSGKTRVLTHKIAHLIRNEGIPSHQILAVTFTNKAADEMRERVEKLLSDSTEGRPESLIPWMGTFHSICARILRREGTEIGIPASFIIYDENDQRDLIKDILKLIGRGEERFSPGGVSAAISQAKNEMISPETYQEMAEGNFQQAVAEIYPRYQERVKKAGGLDFDDLLLETARLFQERPAILARWQKSFRHVLVDEYQDTNRVQYLLVRLLSKTHHNLTVVGDMSQAIYSWRGADFRNLLRFQQDYPQAQIFHLAQNYRSTKRILLAARSLIEHNRTHIPLELWTDNEEGLPVVLYAADNELDEAFYLSTQISALLSNGNARNFTDFAVLYRTNAQSRVLEEVFMRGGIPYLLIGGTKFYERKEVKDILAYLRLLLNPQDQLSRERAEKVGKRRLAGLNASDRDELVALPPAQMIQKILQLTEYLGYLDDGSEEGQSRVENVKELSSVAASFGSLPEFLQHVALVQPTDALSRRIRRDSVSLMTLHSAKGLEFPYVFITGLEEGLLPHARSLGSTEEIEEERRLCYVGVTRAKKQLHLCFARERLLFGSRSENLPSRFLNEIGEENMLMHLSQGGLADEF</sequence>
<dbReference type="GO" id="GO:0009314">
    <property type="term" value="P:response to radiation"/>
    <property type="evidence" value="ECO:0007669"/>
    <property type="project" value="UniProtKB-ARBA"/>
</dbReference>